<evidence type="ECO:0000313" key="2">
    <source>
        <dbReference type="Proteomes" id="UP000319576"/>
    </source>
</evidence>
<keyword evidence="2" id="KW-1185">Reference proteome</keyword>
<dbReference type="AlphaFoldDB" id="A0A517XUJ9"/>
<evidence type="ECO:0000313" key="1">
    <source>
        <dbReference type="EMBL" id="QDU21175.1"/>
    </source>
</evidence>
<name>A0A517XUJ9_9BACT</name>
<organism evidence="1 2">
    <name type="scientific">Urbifossiella limnaea</name>
    <dbReference type="NCBI Taxonomy" id="2528023"/>
    <lineage>
        <taxon>Bacteria</taxon>
        <taxon>Pseudomonadati</taxon>
        <taxon>Planctomycetota</taxon>
        <taxon>Planctomycetia</taxon>
        <taxon>Gemmatales</taxon>
        <taxon>Gemmataceae</taxon>
        <taxon>Urbifossiella</taxon>
    </lineage>
</organism>
<dbReference type="EMBL" id="CP036273">
    <property type="protein sequence ID" value="QDU21175.1"/>
    <property type="molecule type" value="Genomic_DNA"/>
</dbReference>
<protein>
    <submittedName>
        <fullName evidence="1">Uncharacterized protein</fullName>
    </submittedName>
</protein>
<dbReference type="OrthoDB" id="285732at2"/>
<reference evidence="1 2" key="1">
    <citation type="submission" date="2019-02" db="EMBL/GenBank/DDBJ databases">
        <title>Deep-cultivation of Planctomycetes and their phenomic and genomic characterization uncovers novel biology.</title>
        <authorList>
            <person name="Wiegand S."/>
            <person name="Jogler M."/>
            <person name="Boedeker C."/>
            <person name="Pinto D."/>
            <person name="Vollmers J."/>
            <person name="Rivas-Marin E."/>
            <person name="Kohn T."/>
            <person name="Peeters S.H."/>
            <person name="Heuer A."/>
            <person name="Rast P."/>
            <person name="Oberbeckmann S."/>
            <person name="Bunk B."/>
            <person name="Jeske O."/>
            <person name="Meyerdierks A."/>
            <person name="Storesund J.E."/>
            <person name="Kallscheuer N."/>
            <person name="Luecker S."/>
            <person name="Lage O.M."/>
            <person name="Pohl T."/>
            <person name="Merkel B.J."/>
            <person name="Hornburger P."/>
            <person name="Mueller R.-W."/>
            <person name="Bruemmer F."/>
            <person name="Labrenz M."/>
            <person name="Spormann A.M."/>
            <person name="Op den Camp H."/>
            <person name="Overmann J."/>
            <person name="Amann R."/>
            <person name="Jetten M.S.M."/>
            <person name="Mascher T."/>
            <person name="Medema M.H."/>
            <person name="Devos D.P."/>
            <person name="Kaster A.-K."/>
            <person name="Ovreas L."/>
            <person name="Rohde M."/>
            <person name="Galperin M.Y."/>
            <person name="Jogler C."/>
        </authorList>
    </citation>
    <scope>NUCLEOTIDE SEQUENCE [LARGE SCALE GENOMIC DNA]</scope>
    <source>
        <strain evidence="1 2">ETA_A1</strain>
    </source>
</reference>
<dbReference type="Proteomes" id="UP000319576">
    <property type="component" value="Chromosome"/>
</dbReference>
<accession>A0A517XUJ9</accession>
<proteinExistence type="predicted"/>
<dbReference type="RefSeq" id="WP_145239929.1">
    <property type="nucleotide sequence ID" value="NZ_CP036273.1"/>
</dbReference>
<dbReference type="KEGG" id="uli:ETAA1_31400"/>
<gene>
    <name evidence="1" type="ORF">ETAA1_31400</name>
</gene>
<sequence>MSIDDIKKRFTNEIKLRAYDDKYIDKSEEREILQIAIQLGVNIDSARGALASVCEDSNYILESSILREVKDQVETAAGNDGKVDQKEFELIFQNTKRKMQGKKNDREIKKMIITVMEESGNNKVKTGWFSDWYTALKRDLGMA</sequence>